<protein>
    <submittedName>
        <fullName evidence="6">GntR family transcriptional regulator</fullName>
    </submittedName>
</protein>
<dbReference type="InterPro" id="IPR000524">
    <property type="entry name" value="Tscrpt_reg_HTH_GntR"/>
</dbReference>
<evidence type="ECO:0000313" key="6">
    <source>
        <dbReference type="EMBL" id="MBC3931842.1"/>
    </source>
</evidence>
<dbReference type="RefSeq" id="WP_186903553.1">
    <property type="nucleotide sequence ID" value="NZ_JACOGD010000004.1"/>
</dbReference>
<keyword evidence="7" id="KW-1185">Reference proteome</keyword>
<keyword evidence="1" id="KW-0805">Transcription regulation</keyword>
<dbReference type="Gene3D" id="6.10.250.1220">
    <property type="match status" value="1"/>
</dbReference>
<comment type="caution">
    <text evidence="6">The sequence shown here is derived from an EMBL/GenBank/DDBJ whole genome shotgun (WGS) entry which is preliminary data.</text>
</comment>
<dbReference type="PANTHER" id="PTHR38445:SF10">
    <property type="entry name" value="GNTR-FAMILY TRANSCRIPTIONAL REGULATOR"/>
    <property type="match status" value="1"/>
</dbReference>
<dbReference type="PROSITE" id="PS50949">
    <property type="entry name" value="HTH_GNTR"/>
    <property type="match status" value="1"/>
</dbReference>
<name>A0ABR7A5A4_9BURK</name>
<evidence type="ECO:0000313" key="7">
    <source>
        <dbReference type="Proteomes" id="UP000654304"/>
    </source>
</evidence>
<gene>
    <name evidence="6" type="ORF">H8K43_09185</name>
</gene>
<proteinExistence type="predicted"/>
<reference evidence="6 7" key="1">
    <citation type="submission" date="2020-08" db="EMBL/GenBank/DDBJ databases">
        <title>Novel species isolated from subtropical streams in China.</title>
        <authorList>
            <person name="Lu H."/>
        </authorList>
    </citation>
    <scope>NUCLEOTIDE SEQUENCE [LARGE SCALE GENOMIC DNA]</scope>
    <source>
        <strain evidence="6 7">CY22W</strain>
    </source>
</reference>
<evidence type="ECO:0000256" key="1">
    <source>
        <dbReference type="ARBA" id="ARBA00023015"/>
    </source>
</evidence>
<feature type="domain" description="HTH gntR-type" evidence="5">
    <location>
        <begin position="9"/>
        <end position="77"/>
    </location>
</feature>
<keyword evidence="2" id="KW-0238">DNA-binding</keyword>
<feature type="region of interest" description="Disordered" evidence="4">
    <location>
        <begin position="117"/>
        <end position="138"/>
    </location>
</feature>
<dbReference type="Gene3D" id="1.10.10.10">
    <property type="entry name" value="Winged helix-like DNA-binding domain superfamily/Winged helix DNA-binding domain"/>
    <property type="match status" value="1"/>
</dbReference>
<dbReference type="InterPro" id="IPR036388">
    <property type="entry name" value="WH-like_DNA-bd_sf"/>
</dbReference>
<accession>A0ABR7A5A4</accession>
<evidence type="ECO:0000259" key="5">
    <source>
        <dbReference type="PROSITE" id="PS50949"/>
    </source>
</evidence>
<dbReference type="SMART" id="SM00345">
    <property type="entry name" value="HTH_GNTR"/>
    <property type="match status" value="1"/>
</dbReference>
<dbReference type="Proteomes" id="UP000654304">
    <property type="component" value="Unassembled WGS sequence"/>
</dbReference>
<evidence type="ECO:0000256" key="2">
    <source>
        <dbReference type="ARBA" id="ARBA00023125"/>
    </source>
</evidence>
<dbReference type="Pfam" id="PF00392">
    <property type="entry name" value="GntR"/>
    <property type="match status" value="1"/>
</dbReference>
<organism evidence="6 7">
    <name type="scientific">Undibacterium curvum</name>
    <dbReference type="NCBI Taxonomy" id="2762294"/>
    <lineage>
        <taxon>Bacteria</taxon>
        <taxon>Pseudomonadati</taxon>
        <taxon>Pseudomonadota</taxon>
        <taxon>Betaproteobacteria</taxon>
        <taxon>Burkholderiales</taxon>
        <taxon>Oxalobacteraceae</taxon>
        <taxon>Undibacterium</taxon>
    </lineage>
</organism>
<dbReference type="CDD" id="cd07377">
    <property type="entry name" value="WHTH_GntR"/>
    <property type="match status" value="1"/>
</dbReference>
<sequence length="138" mass="15755">MGTDWNDQTPIYRQLRERVQTMMLDGLLNEGDALPSVRQIAADYQINPITVSKAYQELVDAGLVEKRRGLGMYVMQGAQQRLLQSEKQRFLSEEWPRIRQRIQRLGLSLDELDRAASTTMRTPDTAQTDANADNQTGE</sequence>
<dbReference type="EMBL" id="JACOGD010000004">
    <property type="protein sequence ID" value="MBC3931842.1"/>
    <property type="molecule type" value="Genomic_DNA"/>
</dbReference>
<dbReference type="PANTHER" id="PTHR38445">
    <property type="entry name" value="HTH-TYPE TRANSCRIPTIONAL REPRESSOR YTRA"/>
    <property type="match status" value="1"/>
</dbReference>
<dbReference type="SUPFAM" id="SSF46785">
    <property type="entry name" value="Winged helix' DNA-binding domain"/>
    <property type="match status" value="1"/>
</dbReference>
<evidence type="ECO:0000256" key="3">
    <source>
        <dbReference type="ARBA" id="ARBA00023163"/>
    </source>
</evidence>
<evidence type="ECO:0000256" key="4">
    <source>
        <dbReference type="SAM" id="MobiDB-lite"/>
    </source>
</evidence>
<keyword evidence="3" id="KW-0804">Transcription</keyword>
<dbReference type="InterPro" id="IPR036390">
    <property type="entry name" value="WH_DNA-bd_sf"/>
</dbReference>